<feature type="compositionally biased region" description="Basic residues" evidence="14">
    <location>
        <begin position="657"/>
        <end position="666"/>
    </location>
</feature>
<gene>
    <name evidence="18" type="ORF">DGAL_LOCUS9756</name>
</gene>
<keyword evidence="9" id="KW-0256">Endoplasmic reticulum</keyword>
<feature type="region of interest" description="Disordered" evidence="14">
    <location>
        <begin position="88"/>
        <end position="151"/>
    </location>
</feature>
<feature type="compositionally biased region" description="Basic residues" evidence="14">
    <location>
        <begin position="980"/>
        <end position="990"/>
    </location>
</feature>
<dbReference type="Pfam" id="PF00884">
    <property type="entry name" value="Sulfatase"/>
    <property type="match status" value="1"/>
</dbReference>
<feature type="compositionally biased region" description="Low complexity" evidence="14">
    <location>
        <begin position="93"/>
        <end position="115"/>
    </location>
</feature>
<evidence type="ECO:0000256" key="13">
    <source>
        <dbReference type="SAM" id="Coils"/>
    </source>
</evidence>
<proteinExistence type="inferred from homology"/>
<feature type="region of interest" description="Disordered" evidence="14">
    <location>
        <begin position="958"/>
        <end position="990"/>
    </location>
</feature>
<evidence type="ECO:0000256" key="14">
    <source>
        <dbReference type="SAM" id="MobiDB-lite"/>
    </source>
</evidence>
<keyword evidence="12" id="KW-0325">Glycoprotein</keyword>
<feature type="region of interest" description="Disordered" evidence="14">
    <location>
        <begin position="1136"/>
        <end position="1178"/>
    </location>
</feature>
<evidence type="ECO:0000256" key="6">
    <source>
        <dbReference type="ARBA" id="ARBA00022723"/>
    </source>
</evidence>
<dbReference type="OrthoDB" id="96314at2759"/>
<dbReference type="Gene3D" id="3.40.720.10">
    <property type="entry name" value="Alkaline Phosphatase, subunit A"/>
    <property type="match status" value="1"/>
</dbReference>
<evidence type="ECO:0000256" key="15">
    <source>
        <dbReference type="SAM" id="SignalP"/>
    </source>
</evidence>
<reference evidence="18" key="1">
    <citation type="submission" date="2021-11" db="EMBL/GenBank/DDBJ databases">
        <authorList>
            <person name="Schell T."/>
        </authorList>
    </citation>
    <scope>NUCLEOTIDE SEQUENCE</scope>
    <source>
        <strain evidence="18">M5</strain>
    </source>
</reference>
<comment type="caution">
    <text evidence="18">The sequence shown here is derived from an EMBL/GenBank/DDBJ whole genome shotgun (WGS) entry which is preliminary data.</text>
</comment>
<evidence type="ECO:0000256" key="8">
    <source>
        <dbReference type="ARBA" id="ARBA00022801"/>
    </source>
</evidence>
<evidence type="ECO:0000259" key="16">
    <source>
        <dbReference type="Pfam" id="PF00884"/>
    </source>
</evidence>
<feature type="compositionally biased region" description="Low complexity" evidence="14">
    <location>
        <begin position="1169"/>
        <end position="1178"/>
    </location>
</feature>
<organism evidence="18 19">
    <name type="scientific">Daphnia galeata</name>
    <dbReference type="NCBI Taxonomy" id="27404"/>
    <lineage>
        <taxon>Eukaryota</taxon>
        <taxon>Metazoa</taxon>
        <taxon>Ecdysozoa</taxon>
        <taxon>Arthropoda</taxon>
        <taxon>Crustacea</taxon>
        <taxon>Branchiopoda</taxon>
        <taxon>Diplostraca</taxon>
        <taxon>Cladocera</taxon>
        <taxon>Anomopoda</taxon>
        <taxon>Daphniidae</taxon>
        <taxon>Daphnia</taxon>
    </lineage>
</organism>
<feature type="coiled-coil region" evidence="13">
    <location>
        <begin position="689"/>
        <end position="716"/>
    </location>
</feature>
<evidence type="ECO:0000259" key="17">
    <source>
        <dbReference type="Pfam" id="PF12548"/>
    </source>
</evidence>
<feature type="compositionally biased region" description="Basic residues" evidence="14">
    <location>
        <begin position="826"/>
        <end position="837"/>
    </location>
</feature>
<dbReference type="PROSITE" id="PS00523">
    <property type="entry name" value="SULFATASE_1"/>
    <property type="match status" value="1"/>
</dbReference>
<keyword evidence="7 15" id="KW-0732">Signal</keyword>
<sequence>MKSRTIVWTLWAMVVLYGIVNCQAVDEGERRGGGRKRNRGGSGSGSNPSAFRPEQSSVIGASANGDGRNLPVDPLFTDQREIRLSFMKERLWSPTGSPESSSSSRKKTTTTTGSHNNKKKPSKSGGSGGGQDNYSGSRKSGPSNSSKKPNIILIVTDDQDVELGSLEYMPKTRAILKEGGAFFPNSFVSTPMCCPSRSSMLTGLFVHNHGVLTNNENCSSAYWQAEHEPKTFGAYLASAGYRTGYFGKYLNKYNGSYVPPGWRVWAGQVMNSRYYNYTINFNGQKIKHGADYQTDYYPDLITNDSISFLRESKQHYDHQPFHLVMSFPSPHGPEDSAPQYSDMFFNVTRHRTPSYDFAPNPDKQWILRWLGKMKPVHHRFTDLLMTKRLQTLQSVDEAVEKIFSELVALGQLENTYIFYTSDHGYHLGQFGLIKGKSFPFESDIRVPFLVRGPGVGRGRVVQSLIGNVDLAPTFLEIAGVPVPPHMDGASIFRFFQKEKVKSRAPWRDTYLIERGKMPPAHFPKLNVVEDVPNNNEGAEGDDADGVSVEYSPPRGKFERWAVECRKPQYQSPCSGFQKYECLFVDERWRMKKCRPNVHKNVPAKKKWCQCKALSKYRLSKLEPEERRMQRAFLKEHTRHVDWRGYRPRFLKTVAGKKKFHNRNNNRQKREESSPVTETVAASAEGSVLRDVAEDELEQVELIMEDISDEISDLEALTEARTNVSSSTELASTLPVTMAPSTVAGLQMSSRSSAPQLNNSDGKLNCQIVGQSRINCSSEVYNDPATWRLSRDFLEQQIRILRVQLDELKVIRKHLRAMRPDKSHPVINKKRTNSKSKSKISSSTSLFDWSSPPSSKRTEINSSDTSDVIYPPPAEPRGRKKHRPKMPQIDDEEEEEEELIDEEVEMDEEDEDESTAAGPVESTIEVTIYDNRKIKPSNNAGRIGMCPCVDLNWSSRNRESRHEERLVRQANRRKIKEERQKRRQKKLSRKRAMVESHNGQCNYEKMNCFSHDRDHWRTAPLWNDGPFCVCMNANNNTYWCVRTLNTTHNSLYCEFITGFVTYYDMRIDPYQLRNIAHTLSENQLAFFHQTLERLRVCKGADCFVNTHPSAAKLLAANGANGKSDPEDGKNASYHLQSSHMLDNGRFGKVKPRRDGYWRRSKRRERQTPDVVVASSSAAA</sequence>
<keyword evidence="10" id="KW-0106">Calcium</keyword>
<evidence type="ECO:0000313" key="19">
    <source>
        <dbReference type="Proteomes" id="UP000789390"/>
    </source>
</evidence>
<dbReference type="InterPro" id="IPR024609">
    <property type="entry name" value="Extracellular_sulfatase_C"/>
</dbReference>
<dbReference type="PANTHER" id="PTHR43108:SF16">
    <property type="entry name" value="EXTRACELLULAR SULFATASE SULF-1 HOMOLOG"/>
    <property type="match status" value="1"/>
</dbReference>
<dbReference type="FunFam" id="3.40.720.10:FF:000050">
    <property type="entry name" value="Extracellular sulfatase SULF-1"/>
    <property type="match status" value="1"/>
</dbReference>
<feature type="domain" description="Extracellular sulfatase C-terminal" evidence="17">
    <location>
        <begin position="707"/>
        <end position="821"/>
    </location>
</feature>
<feature type="region of interest" description="Disordered" evidence="14">
    <location>
        <begin position="818"/>
        <end position="921"/>
    </location>
</feature>
<feature type="region of interest" description="Disordered" evidence="14">
    <location>
        <begin position="657"/>
        <end position="681"/>
    </location>
</feature>
<dbReference type="InterPro" id="IPR000917">
    <property type="entry name" value="Sulfatase_N"/>
</dbReference>
<feature type="compositionally biased region" description="Low complexity" evidence="14">
    <location>
        <begin position="132"/>
        <end position="150"/>
    </location>
</feature>
<feature type="domain" description="Sulfatase N-terminal" evidence="16">
    <location>
        <begin position="149"/>
        <end position="480"/>
    </location>
</feature>
<dbReference type="GO" id="GO:0005795">
    <property type="term" value="C:Golgi stack"/>
    <property type="evidence" value="ECO:0007669"/>
    <property type="project" value="UniProtKB-SubCell"/>
</dbReference>
<keyword evidence="11" id="KW-0333">Golgi apparatus</keyword>
<evidence type="ECO:0000256" key="1">
    <source>
        <dbReference type="ARBA" id="ARBA00001913"/>
    </source>
</evidence>
<comment type="subcellular location">
    <subcellularLocation>
        <location evidence="3">Cell surface</location>
    </subcellularLocation>
    <subcellularLocation>
        <location evidence="2">Endoplasmic reticulum</location>
    </subcellularLocation>
    <subcellularLocation>
        <location evidence="4">Golgi apparatus</location>
        <location evidence="4">Golgi stack</location>
    </subcellularLocation>
</comment>
<comment type="similarity">
    <text evidence="5">Belongs to the sulfatase family.</text>
</comment>
<dbReference type="Pfam" id="PF12548">
    <property type="entry name" value="DUF3740"/>
    <property type="match status" value="1"/>
</dbReference>
<evidence type="ECO:0000256" key="3">
    <source>
        <dbReference type="ARBA" id="ARBA00004241"/>
    </source>
</evidence>
<evidence type="ECO:0000256" key="5">
    <source>
        <dbReference type="ARBA" id="ARBA00008779"/>
    </source>
</evidence>
<dbReference type="GO" id="GO:0005783">
    <property type="term" value="C:endoplasmic reticulum"/>
    <property type="evidence" value="ECO:0007669"/>
    <property type="project" value="UniProtKB-SubCell"/>
</dbReference>
<feature type="signal peptide" evidence="15">
    <location>
        <begin position="1"/>
        <end position="24"/>
    </location>
</feature>
<keyword evidence="19" id="KW-1185">Reference proteome</keyword>
<keyword evidence="8" id="KW-0378">Hydrolase</keyword>
<dbReference type="SUPFAM" id="SSF53649">
    <property type="entry name" value="Alkaline phosphatase-like"/>
    <property type="match status" value="1"/>
</dbReference>
<evidence type="ECO:0000256" key="4">
    <source>
        <dbReference type="ARBA" id="ARBA00004348"/>
    </source>
</evidence>
<dbReference type="PANTHER" id="PTHR43108">
    <property type="entry name" value="N-ACETYLGLUCOSAMINE-6-SULFATASE FAMILY MEMBER"/>
    <property type="match status" value="1"/>
</dbReference>
<feature type="compositionally biased region" description="Acidic residues" evidence="14">
    <location>
        <begin position="888"/>
        <end position="913"/>
    </location>
</feature>
<evidence type="ECO:0000256" key="2">
    <source>
        <dbReference type="ARBA" id="ARBA00004240"/>
    </source>
</evidence>
<feature type="compositionally biased region" description="Polar residues" evidence="14">
    <location>
        <begin position="845"/>
        <end position="865"/>
    </location>
</feature>
<feature type="chain" id="PRO_5035324442" description="Extracellular sulfatase SULF-1 homolog" evidence="15">
    <location>
        <begin position="25"/>
        <end position="1178"/>
    </location>
</feature>
<dbReference type="GO" id="GO:0008449">
    <property type="term" value="F:N-acetylglucosamine-6-sulfatase activity"/>
    <property type="evidence" value="ECO:0007669"/>
    <property type="project" value="TreeGrafter"/>
</dbReference>
<dbReference type="AlphaFoldDB" id="A0A8J2RQ23"/>
<evidence type="ECO:0008006" key="20">
    <source>
        <dbReference type="Google" id="ProtNLM"/>
    </source>
</evidence>
<evidence type="ECO:0000256" key="10">
    <source>
        <dbReference type="ARBA" id="ARBA00022837"/>
    </source>
</evidence>
<dbReference type="InterPro" id="IPR017850">
    <property type="entry name" value="Alkaline_phosphatase_core_sf"/>
</dbReference>
<dbReference type="CDD" id="cd16147">
    <property type="entry name" value="G6S"/>
    <property type="match status" value="1"/>
</dbReference>
<dbReference type="Proteomes" id="UP000789390">
    <property type="component" value="Unassembled WGS sequence"/>
</dbReference>
<evidence type="ECO:0000256" key="9">
    <source>
        <dbReference type="ARBA" id="ARBA00022824"/>
    </source>
</evidence>
<feature type="region of interest" description="Disordered" evidence="14">
    <location>
        <begin position="27"/>
        <end position="73"/>
    </location>
</feature>
<keyword evidence="6" id="KW-0479">Metal-binding</keyword>
<dbReference type="GO" id="GO:0009986">
    <property type="term" value="C:cell surface"/>
    <property type="evidence" value="ECO:0007669"/>
    <property type="project" value="UniProtKB-SubCell"/>
</dbReference>
<evidence type="ECO:0000313" key="18">
    <source>
        <dbReference type="EMBL" id="CAH0106599.1"/>
    </source>
</evidence>
<evidence type="ECO:0000256" key="11">
    <source>
        <dbReference type="ARBA" id="ARBA00023034"/>
    </source>
</evidence>
<evidence type="ECO:0000256" key="12">
    <source>
        <dbReference type="ARBA" id="ARBA00023180"/>
    </source>
</evidence>
<dbReference type="InterPro" id="IPR024607">
    <property type="entry name" value="Sulfatase_CS"/>
</dbReference>
<dbReference type="GO" id="GO:0046872">
    <property type="term" value="F:metal ion binding"/>
    <property type="evidence" value="ECO:0007669"/>
    <property type="project" value="UniProtKB-KW"/>
</dbReference>
<keyword evidence="13" id="KW-0175">Coiled coil</keyword>
<protein>
    <recommendedName>
        <fullName evidence="20">Extracellular sulfatase SULF-1 homolog</fullName>
    </recommendedName>
</protein>
<dbReference type="GO" id="GO:0005539">
    <property type="term" value="F:glycosaminoglycan binding"/>
    <property type="evidence" value="ECO:0007669"/>
    <property type="project" value="TreeGrafter"/>
</dbReference>
<comment type="cofactor">
    <cofactor evidence="1">
        <name>Ca(2+)</name>
        <dbReference type="ChEBI" id="CHEBI:29108"/>
    </cofactor>
</comment>
<evidence type="ECO:0000256" key="7">
    <source>
        <dbReference type="ARBA" id="ARBA00022729"/>
    </source>
</evidence>
<dbReference type="EMBL" id="CAKKLH010000224">
    <property type="protein sequence ID" value="CAH0106599.1"/>
    <property type="molecule type" value="Genomic_DNA"/>
</dbReference>
<accession>A0A8J2RQ23</accession>
<name>A0A8J2RQ23_9CRUS</name>